<evidence type="ECO:0000256" key="3">
    <source>
        <dbReference type="ARBA" id="ARBA00022898"/>
    </source>
</evidence>
<evidence type="ECO:0000259" key="4">
    <source>
        <dbReference type="Pfam" id="PF01212"/>
    </source>
</evidence>
<dbReference type="Proteomes" id="UP000663864">
    <property type="component" value="Unassembled WGS sequence"/>
</dbReference>
<dbReference type="GO" id="GO:0005829">
    <property type="term" value="C:cytosol"/>
    <property type="evidence" value="ECO:0007669"/>
    <property type="project" value="TreeGrafter"/>
</dbReference>
<sequence length="91" mass="10186">MSLSFIDLRSDTVTKPTVGMRQAMFNTNVEDDVYGDDPTVLELQEMIAKLLKKQATLFVPSGTMVNLISILNHCSQFGSEMILNDESHIHI</sequence>
<evidence type="ECO:0000256" key="1">
    <source>
        <dbReference type="ARBA" id="ARBA00001933"/>
    </source>
</evidence>
<comment type="similarity">
    <text evidence="2">Belongs to the threonine aldolase family.</text>
</comment>
<dbReference type="EMBL" id="CAJNOT010000538">
    <property type="protein sequence ID" value="CAF1014664.1"/>
    <property type="molecule type" value="Genomic_DNA"/>
</dbReference>
<accession>A0A814HU08</accession>
<dbReference type="InterPro" id="IPR001597">
    <property type="entry name" value="ArAA_b-elim_lyase/Thr_aldolase"/>
</dbReference>
<keyword evidence="3" id="KW-0663">Pyridoxal phosphate</keyword>
<dbReference type="SUPFAM" id="SSF53383">
    <property type="entry name" value="PLP-dependent transferases"/>
    <property type="match status" value="1"/>
</dbReference>
<dbReference type="PANTHER" id="PTHR48097:SF9">
    <property type="entry name" value="L-THREONINE ALDOLASE"/>
    <property type="match status" value="1"/>
</dbReference>
<name>A0A814HU08_9BILA</name>
<comment type="caution">
    <text evidence="5">The sequence shown here is derived from an EMBL/GenBank/DDBJ whole genome shotgun (WGS) entry which is preliminary data.</text>
</comment>
<gene>
    <name evidence="5" type="ORF">ZHD862_LOCUS13216</name>
</gene>
<protein>
    <recommendedName>
        <fullName evidence="4">Aromatic amino acid beta-eliminating lyase/threonine aldolase domain-containing protein</fullName>
    </recommendedName>
</protein>
<comment type="cofactor">
    <cofactor evidence="1">
        <name>pyridoxal 5'-phosphate</name>
        <dbReference type="ChEBI" id="CHEBI:597326"/>
    </cofactor>
</comment>
<proteinExistence type="inferred from homology"/>
<dbReference type="Gene3D" id="3.40.640.10">
    <property type="entry name" value="Type I PLP-dependent aspartate aminotransferase-like (Major domain)"/>
    <property type="match status" value="1"/>
</dbReference>
<evidence type="ECO:0000256" key="2">
    <source>
        <dbReference type="ARBA" id="ARBA00006966"/>
    </source>
</evidence>
<evidence type="ECO:0000313" key="6">
    <source>
        <dbReference type="Proteomes" id="UP000663864"/>
    </source>
</evidence>
<dbReference type="GO" id="GO:0006567">
    <property type="term" value="P:L-threonine catabolic process"/>
    <property type="evidence" value="ECO:0007669"/>
    <property type="project" value="TreeGrafter"/>
</dbReference>
<reference evidence="5" key="1">
    <citation type="submission" date="2021-02" db="EMBL/GenBank/DDBJ databases">
        <authorList>
            <person name="Nowell W R."/>
        </authorList>
    </citation>
    <scope>NUCLEOTIDE SEQUENCE</scope>
</reference>
<organism evidence="5 6">
    <name type="scientific">Rotaria sordida</name>
    <dbReference type="NCBI Taxonomy" id="392033"/>
    <lineage>
        <taxon>Eukaryota</taxon>
        <taxon>Metazoa</taxon>
        <taxon>Spiralia</taxon>
        <taxon>Gnathifera</taxon>
        <taxon>Rotifera</taxon>
        <taxon>Eurotatoria</taxon>
        <taxon>Bdelloidea</taxon>
        <taxon>Philodinida</taxon>
        <taxon>Philodinidae</taxon>
        <taxon>Rotaria</taxon>
    </lineage>
</organism>
<dbReference type="GO" id="GO:0008732">
    <property type="term" value="F:L-allo-threonine aldolase activity"/>
    <property type="evidence" value="ECO:0007669"/>
    <property type="project" value="TreeGrafter"/>
</dbReference>
<dbReference type="InterPro" id="IPR015421">
    <property type="entry name" value="PyrdxlP-dep_Trfase_major"/>
</dbReference>
<dbReference type="GO" id="GO:0006545">
    <property type="term" value="P:glycine biosynthetic process"/>
    <property type="evidence" value="ECO:0007669"/>
    <property type="project" value="TreeGrafter"/>
</dbReference>
<dbReference type="AlphaFoldDB" id="A0A814HU08"/>
<feature type="domain" description="Aromatic amino acid beta-eliminating lyase/threonine aldolase" evidence="4">
    <location>
        <begin position="7"/>
        <end position="90"/>
    </location>
</feature>
<evidence type="ECO:0000313" key="5">
    <source>
        <dbReference type="EMBL" id="CAF1014664.1"/>
    </source>
</evidence>
<dbReference type="InterPro" id="IPR015424">
    <property type="entry name" value="PyrdxlP-dep_Trfase"/>
</dbReference>
<dbReference type="Pfam" id="PF01212">
    <property type="entry name" value="Beta_elim_lyase"/>
    <property type="match status" value="1"/>
</dbReference>
<dbReference type="PANTHER" id="PTHR48097">
    <property type="entry name" value="L-THREONINE ALDOLASE-RELATED"/>
    <property type="match status" value="1"/>
</dbReference>